<reference evidence="2" key="1">
    <citation type="journal article" date="2019" name="Int. J. Syst. Evol. Microbiol.">
        <title>The Global Catalogue of Microorganisms (GCM) 10K type strain sequencing project: providing services to taxonomists for standard genome sequencing and annotation.</title>
        <authorList>
            <consortium name="The Broad Institute Genomics Platform"/>
            <consortium name="The Broad Institute Genome Sequencing Center for Infectious Disease"/>
            <person name="Wu L."/>
            <person name="Ma J."/>
        </authorList>
    </citation>
    <scope>NUCLEOTIDE SEQUENCE [LARGE SCALE GENOMIC DNA]</scope>
    <source>
        <strain evidence="2">KCTC 33575</strain>
    </source>
</reference>
<proteinExistence type="predicted"/>
<evidence type="ECO:0000313" key="2">
    <source>
        <dbReference type="Proteomes" id="UP001597519"/>
    </source>
</evidence>
<dbReference type="Proteomes" id="UP001597519">
    <property type="component" value="Unassembled WGS sequence"/>
</dbReference>
<organism evidence="1 2">
    <name type="scientific">Corticicoccus populi</name>
    <dbReference type="NCBI Taxonomy" id="1812821"/>
    <lineage>
        <taxon>Bacteria</taxon>
        <taxon>Bacillati</taxon>
        <taxon>Bacillota</taxon>
        <taxon>Bacilli</taxon>
        <taxon>Bacillales</taxon>
        <taxon>Staphylococcaceae</taxon>
        <taxon>Corticicoccus</taxon>
    </lineage>
</organism>
<comment type="caution">
    <text evidence="1">The sequence shown here is derived from an EMBL/GenBank/DDBJ whole genome shotgun (WGS) entry which is preliminary data.</text>
</comment>
<gene>
    <name evidence="1" type="ORF">ACFSX4_11295</name>
</gene>
<evidence type="ECO:0000313" key="1">
    <source>
        <dbReference type="EMBL" id="MFD2831049.1"/>
    </source>
</evidence>
<sequence length="415" mass="48886">MSDFSEIPQIKEQENFAKEFKRNEKFFKRLLPKEKYEEARLVVENIEKLIILPSKYNQLFSDHGWIAHESIKPELMEEAIRKFNEKDFESAESYIMKCYEEKIKKGIKFTTAVEPLFSRRRLINLAIEDFTEERYHACIPIILMLVDGVVNDIKDSGLFAESTELEVWDSISGHSEGLKKVVKIYNKGRKKTTEEQLNLPYRNGILHGRDLNYDNKKVALKSFALVFYLSDWIRAYKSESSRKEEYLANINYTFEDYISHKKDMQEFEELQNEWEPRDMIVIDNPKLEDYDESTPEGTAILFINYIKQGNFGSPTKYFSEQHYGDLLKKHRIRQLKETFENKVIISLEKVTCEDIGSAKSKINVTLTYSSDIYSENKVEMELNLNYEMNGKIENRLKENGKWIIRNILGAGWLLV</sequence>
<accession>A0ABW5WY76</accession>
<keyword evidence="2" id="KW-1185">Reference proteome</keyword>
<dbReference type="RefSeq" id="WP_377774662.1">
    <property type="nucleotide sequence ID" value="NZ_JBHUOQ010000004.1"/>
</dbReference>
<name>A0ABW5WY76_9STAP</name>
<protein>
    <submittedName>
        <fullName evidence="1">Uncharacterized protein</fullName>
    </submittedName>
</protein>
<dbReference type="EMBL" id="JBHUOQ010000004">
    <property type="protein sequence ID" value="MFD2831049.1"/>
    <property type="molecule type" value="Genomic_DNA"/>
</dbReference>